<protein>
    <submittedName>
        <fullName evidence="1">Uncharacterized protein</fullName>
    </submittedName>
</protein>
<evidence type="ECO:0000313" key="1">
    <source>
        <dbReference type="EMBL" id="EBS2694057.1"/>
    </source>
</evidence>
<dbReference type="AlphaFoldDB" id="A0A5U9KS64"/>
<accession>A0A5U9KS64</accession>
<name>A0A5U9KS64_SALNE</name>
<dbReference type="Proteomes" id="UP000839726">
    <property type="component" value="Unassembled WGS sequence"/>
</dbReference>
<gene>
    <name evidence="1" type="ORF">DRY71_15030</name>
</gene>
<sequence>MPRARARFVLYEFYTKQADLKGHFSFMVYALVYDAVFEFIDTNKINRLHHCFNSSLGTPLRRGFLFSVHFQLLIPHVLPLWFIGDIPDFICRYSVTNNLLIYNHFIKSILFCLRRATC</sequence>
<comment type="caution">
    <text evidence="1">The sequence shown here is derived from an EMBL/GenBank/DDBJ whole genome shotgun (WGS) entry which is preliminary data.</text>
</comment>
<proteinExistence type="predicted"/>
<organism evidence="1">
    <name type="scientific">Salmonella newport</name>
    <dbReference type="NCBI Taxonomy" id="108619"/>
    <lineage>
        <taxon>Bacteria</taxon>
        <taxon>Pseudomonadati</taxon>
        <taxon>Pseudomonadota</taxon>
        <taxon>Gammaproteobacteria</taxon>
        <taxon>Enterobacterales</taxon>
        <taxon>Enterobacteriaceae</taxon>
        <taxon>Salmonella</taxon>
    </lineage>
</organism>
<reference evidence="1" key="1">
    <citation type="submission" date="2018-07" db="EMBL/GenBank/DDBJ databases">
        <authorList>
            <person name="Ashton P.M."/>
            <person name="Dallman T."/>
            <person name="Nair S."/>
            <person name="De Pinna E."/>
            <person name="Peters T."/>
            <person name="Grant K."/>
        </authorList>
    </citation>
    <scope>NUCLEOTIDE SEQUENCE [LARGE SCALE GENOMIC DNA]</scope>
    <source>
        <strain evidence="1">436933</strain>
    </source>
</reference>
<dbReference type="EMBL" id="AAGUYM010000016">
    <property type="protein sequence ID" value="EBS2694057.1"/>
    <property type="molecule type" value="Genomic_DNA"/>
</dbReference>